<evidence type="ECO:0000259" key="4">
    <source>
        <dbReference type="SMART" id="SM00181"/>
    </source>
</evidence>
<feature type="domain" description="EGF-like" evidence="4">
    <location>
        <begin position="133"/>
        <end position="163"/>
    </location>
</feature>
<keyword evidence="3" id="KW-1133">Transmembrane helix</keyword>
<gene>
    <name evidence="5" type="ORF">MAR_002353</name>
</gene>
<keyword evidence="3" id="KW-0472">Membrane</keyword>
<protein>
    <submittedName>
        <fullName evidence="5">TENX-like protein</fullName>
    </submittedName>
</protein>
<proteinExistence type="predicted"/>
<feature type="region of interest" description="Disordered" evidence="2">
    <location>
        <begin position="664"/>
        <end position="687"/>
    </location>
</feature>
<keyword evidence="6" id="KW-1185">Reference proteome</keyword>
<name>A0ABY7FED8_MYAAR</name>
<keyword evidence="3" id="KW-0812">Transmembrane</keyword>
<feature type="domain" description="EGF-like" evidence="4">
    <location>
        <begin position="165"/>
        <end position="195"/>
    </location>
</feature>
<evidence type="ECO:0000256" key="3">
    <source>
        <dbReference type="SAM" id="Phobius"/>
    </source>
</evidence>
<evidence type="ECO:0000313" key="5">
    <source>
        <dbReference type="EMBL" id="WAR20515.1"/>
    </source>
</evidence>
<feature type="region of interest" description="Disordered" evidence="2">
    <location>
        <begin position="527"/>
        <end position="549"/>
    </location>
</feature>
<dbReference type="Proteomes" id="UP001164746">
    <property type="component" value="Chromosome 11"/>
</dbReference>
<dbReference type="SMART" id="SM00181">
    <property type="entry name" value="EGF"/>
    <property type="match status" value="7"/>
</dbReference>
<feature type="domain" description="EGF-like" evidence="4">
    <location>
        <begin position="101"/>
        <end position="131"/>
    </location>
</feature>
<evidence type="ECO:0000313" key="6">
    <source>
        <dbReference type="Proteomes" id="UP001164746"/>
    </source>
</evidence>
<sequence>MFSFAALKLKCESNWSLEEGCFNRCKPGYFGNFCEKNCSEKCLNRICNVQSGICTNCTPSKYGENCDKTCPVECLNGKCNRSSGICQECTLGVFGKFCEKDCSEECLNGICNSSSGICKDCTTGYYGKYCDKTCPEECLNGTCNTSSGICKDCNPGHFGKYCEKTCSDECLNGTCNSSSGICKDCNSGYFGKYCEKTCSEQCLNGICNTSSGICQECELSYFGEFCEKSCSNECLKGLCNSSSGICKDCTRTYLESCSLRCGQGCRQRNGFPQCDRQTGECLNGCYLTYGSYCNETCSNCKRPYSVVPCDFDGVCLLGCENDYWGKKCNTKCSANCQGDEHGNRCNSSTGECINGCTPGWSGIFCGASLDVSSLQTTPVIVISAILTVVVIVVGSVCLLLARKGFIRQQNNRMEPGSIFPDGVPPTQQPSGSRRRHSSNMNVYADINEETMENYHYICEQNSPDQYDEINVTNYDRDIEIVPSKEFTDESISGRSVAKSEGKNVFDSAEETVRGVTEFNGDIDQVCKSDSTSGVNPKRSDMKSNSNNELVGTNDILDLEAHCQTTKAENRQMQAAKYCNEGEDINEETMDYYHYVCEKNSPDHYDEINVTNYDRDTEIVPSKEFTYESISGRSVAKSEGKNVFDITEETVRGVTEFNGDLDQVCKSDSTSGVNPKRSDMNSNSSNELVGTNDVLDLEAHCQTTKAENRQMQAAKHCNDDENIFGDLGQFQVDYIHAIASECELLDNKLDHQTVQSSL</sequence>
<reference evidence="5" key="1">
    <citation type="submission" date="2022-11" db="EMBL/GenBank/DDBJ databases">
        <title>Centuries of genome instability and evolution in soft-shell clam transmissible cancer (bioRxiv).</title>
        <authorList>
            <person name="Hart S.F.M."/>
            <person name="Yonemitsu M.A."/>
            <person name="Giersch R.M."/>
            <person name="Beal B.F."/>
            <person name="Arriagada G."/>
            <person name="Davis B.W."/>
            <person name="Ostrander E.A."/>
            <person name="Goff S.P."/>
            <person name="Metzger M.J."/>
        </authorList>
    </citation>
    <scope>NUCLEOTIDE SEQUENCE</scope>
    <source>
        <strain evidence="5">MELC-2E11</strain>
        <tissue evidence="5">Siphon/mantle</tissue>
    </source>
</reference>
<feature type="domain" description="EGF-like" evidence="4">
    <location>
        <begin position="37"/>
        <end position="67"/>
    </location>
</feature>
<evidence type="ECO:0000256" key="2">
    <source>
        <dbReference type="SAM" id="MobiDB-lite"/>
    </source>
</evidence>
<feature type="domain" description="EGF-like" evidence="4">
    <location>
        <begin position="197"/>
        <end position="227"/>
    </location>
</feature>
<dbReference type="InterPro" id="IPR042635">
    <property type="entry name" value="MEGF10/SREC1/2-like"/>
</dbReference>
<organism evidence="5 6">
    <name type="scientific">Mya arenaria</name>
    <name type="common">Soft-shell clam</name>
    <dbReference type="NCBI Taxonomy" id="6604"/>
    <lineage>
        <taxon>Eukaryota</taxon>
        <taxon>Metazoa</taxon>
        <taxon>Spiralia</taxon>
        <taxon>Lophotrochozoa</taxon>
        <taxon>Mollusca</taxon>
        <taxon>Bivalvia</taxon>
        <taxon>Autobranchia</taxon>
        <taxon>Heteroconchia</taxon>
        <taxon>Euheterodonta</taxon>
        <taxon>Imparidentia</taxon>
        <taxon>Neoheterodontei</taxon>
        <taxon>Myida</taxon>
        <taxon>Myoidea</taxon>
        <taxon>Myidae</taxon>
        <taxon>Mya</taxon>
    </lineage>
</organism>
<keyword evidence="1" id="KW-0245">EGF-like domain</keyword>
<dbReference type="InterPro" id="IPR000742">
    <property type="entry name" value="EGF"/>
</dbReference>
<feature type="domain" description="EGF-like" evidence="4">
    <location>
        <begin position="327"/>
        <end position="366"/>
    </location>
</feature>
<dbReference type="EMBL" id="CP111022">
    <property type="protein sequence ID" value="WAR20515.1"/>
    <property type="molecule type" value="Genomic_DNA"/>
</dbReference>
<feature type="transmembrane region" description="Helical" evidence="3">
    <location>
        <begin position="379"/>
        <end position="401"/>
    </location>
</feature>
<feature type="region of interest" description="Disordered" evidence="2">
    <location>
        <begin position="415"/>
        <end position="437"/>
    </location>
</feature>
<dbReference type="PANTHER" id="PTHR24043">
    <property type="entry name" value="SCAVENGER RECEPTOR CLASS F"/>
    <property type="match status" value="1"/>
</dbReference>
<feature type="domain" description="EGF-like" evidence="4">
    <location>
        <begin position="69"/>
        <end position="99"/>
    </location>
</feature>
<accession>A0ABY7FED8</accession>
<evidence type="ECO:0000256" key="1">
    <source>
        <dbReference type="ARBA" id="ARBA00022536"/>
    </source>
</evidence>
<dbReference type="Gene3D" id="2.170.300.10">
    <property type="entry name" value="Tie2 ligand-binding domain superfamily"/>
    <property type="match status" value="1"/>
</dbReference>